<keyword evidence="6 7" id="KW-0472">Membrane</keyword>
<comment type="similarity">
    <text evidence="2 7">Belongs to the BI1 family.</text>
</comment>
<reference evidence="8 9" key="1">
    <citation type="submission" date="2010-10" db="EMBL/GenBank/DDBJ databases">
        <authorList>
            <person name="Chen C."/>
            <person name="Kittichotirat W."/>
            <person name="Asikainen S."/>
            <person name="Bumgarner R."/>
        </authorList>
    </citation>
    <scope>NUCLEOTIDE SEQUENCE [LARGE SCALE GENOMIC DNA]</scope>
    <source>
        <strain evidence="8 9">SC1083</strain>
    </source>
</reference>
<keyword evidence="4 7" id="KW-0812">Transmembrane</keyword>
<gene>
    <name evidence="8" type="ORF">SC1083_0622</name>
</gene>
<proteinExistence type="inferred from homology"/>
<feature type="transmembrane region" description="Helical" evidence="7">
    <location>
        <begin position="223"/>
        <end position="249"/>
    </location>
</feature>
<evidence type="ECO:0000256" key="3">
    <source>
        <dbReference type="ARBA" id="ARBA00022475"/>
    </source>
</evidence>
<sequence>MKNIYRQELTFPFSTLTLHKGFNLLFSLIKGAFMQSRIIVSTQEESLLSTHKVLRNTYFLLALTLAFSAVVAYVSMAMNLPRPGLILMLVGFYGLLFLTNALANSALGILSTFAFTGFLGYTVGPILNAYVSAGLGDAIVLALAGTAATFFACSAYVLTTKKDMSFLSGTILALFVVLLLGMIASFFFQFPALYVGISALFVIFSTMGILYETSNIIHGGETNYIRATVSLFVSIYNLFISLLNLLSFFSSRD</sequence>
<feature type="transmembrane region" description="Helical" evidence="7">
    <location>
        <begin position="193"/>
        <end position="211"/>
    </location>
</feature>
<comment type="caution">
    <text evidence="8">The sequence shown here is derived from an EMBL/GenBank/DDBJ whole genome shotgun (WGS) entry which is preliminary data.</text>
</comment>
<evidence type="ECO:0000256" key="5">
    <source>
        <dbReference type="ARBA" id="ARBA00022989"/>
    </source>
</evidence>
<evidence type="ECO:0000256" key="4">
    <source>
        <dbReference type="ARBA" id="ARBA00022692"/>
    </source>
</evidence>
<keyword evidence="3" id="KW-1003">Cell membrane</keyword>
<feature type="transmembrane region" description="Helical" evidence="7">
    <location>
        <begin position="84"/>
        <end position="103"/>
    </location>
</feature>
<dbReference type="PANTHER" id="PTHR23291">
    <property type="entry name" value="BAX INHIBITOR-RELATED"/>
    <property type="match status" value="1"/>
</dbReference>
<dbReference type="InterPro" id="IPR006214">
    <property type="entry name" value="Bax_inhibitor_1-related"/>
</dbReference>
<comment type="subcellular location">
    <subcellularLocation>
        <location evidence="1">Cell membrane</location>
        <topology evidence="1">Multi-pass membrane protein</topology>
    </subcellularLocation>
</comment>
<dbReference type="GO" id="GO:0005886">
    <property type="term" value="C:plasma membrane"/>
    <property type="evidence" value="ECO:0007669"/>
    <property type="project" value="UniProtKB-SubCell"/>
</dbReference>
<evidence type="ECO:0000256" key="2">
    <source>
        <dbReference type="ARBA" id="ARBA00010350"/>
    </source>
</evidence>
<keyword evidence="5 7" id="KW-1133">Transmembrane helix</keyword>
<dbReference type="AlphaFoldDB" id="G4A731"/>
<dbReference type="EMBL" id="AEJM01000016">
    <property type="protein sequence ID" value="EGY34235.1"/>
    <property type="molecule type" value="Genomic_DNA"/>
</dbReference>
<evidence type="ECO:0000256" key="6">
    <source>
        <dbReference type="ARBA" id="ARBA00023136"/>
    </source>
</evidence>
<evidence type="ECO:0000256" key="1">
    <source>
        <dbReference type="ARBA" id="ARBA00004651"/>
    </source>
</evidence>
<evidence type="ECO:0000313" key="8">
    <source>
        <dbReference type="EMBL" id="EGY34235.1"/>
    </source>
</evidence>
<dbReference type="CDD" id="cd10433">
    <property type="entry name" value="YccA_like"/>
    <property type="match status" value="1"/>
</dbReference>
<dbReference type="Pfam" id="PF01027">
    <property type="entry name" value="Bax1-I"/>
    <property type="match status" value="1"/>
</dbReference>
<name>G4A731_AGGAC</name>
<feature type="transmembrane region" description="Helical" evidence="7">
    <location>
        <begin position="166"/>
        <end position="187"/>
    </location>
</feature>
<protein>
    <submittedName>
        <fullName evidence="8">Inner membrane protein YccA</fullName>
    </submittedName>
</protein>
<dbReference type="PATRIC" id="fig|907488.3.peg.614"/>
<organism evidence="8 9">
    <name type="scientific">Aggregatibacter actinomycetemcomitans serotype e str. SC1083</name>
    <dbReference type="NCBI Taxonomy" id="907488"/>
    <lineage>
        <taxon>Bacteria</taxon>
        <taxon>Pseudomonadati</taxon>
        <taxon>Pseudomonadota</taxon>
        <taxon>Gammaproteobacteria</taxon>
        <taxon>Pasteurellales</taxon>
        <taxon>Pasteurellaceae</taxon>
        <taxon>Aggregatibacter</taxon>
    </lineage>
</organism>
<feature type="transmembrane region" description="Helical" evidence="7">
    <location>
        <begin position="110"/>
        <end position="132"/>
    </location>
</feature>
<evidence type="ECO:0000256" key="7">
    <source>
        <dbReference type="RuleBase" id="RU004379"/>
    </source>
</evidence>
<feature type="transmembrane region" description="Helical" evidence="7">
    <location>
        <begin position="138"/>
        <end position="159"/>
    </location>
</feature>
<dbReference type="Proteomes" id="UP000005508">
    <property type="component" value="Unassembled WGS sequence"/>
</dbReference>
<accession>G4A731</accession>
<dbReference type="PANTHER" id="PTHR23291:SF115">
    <property type="entry name" value="MODULATOR OF FTSH PROTEASE YCCA"/>
    <property type="match status" value="1"/>
</dbReference>
<evidence type="ECO:0000313" key="9">
    <source>
        <dbReference type="Proteomes" id="UP000005508"/>
    </source>
</evidence>
<feature type="transmembrane region" description="Helical" evidence="7">
    <location>
        <begin position="58"/>
        <end position="78"/>
    </location>
</feature>